<dbReference type="PANTHER" id="PTHR43540:SF6">
    <property type="entry name" value="ISOCHORISMATASE-LIKE DOMAIN-CONTAINING PROTEIN"/>
    <property type="match status" value="1"/>
</dbReference>
<gene>
    <name evidence="4" type="ORF">HK44_006785</name>
</gene>
<dbReference type="Pfam" id="PF00857">
    <property type="entry name" value="Isochorismatase"/>
    <property type="match status" value="1"/>
</dbReference>
<feature type="domain" description="Isochorismatase-like" evidence="3">
    <location>
        <begin position="6"/>
        <end position="170"/>
    </location>
</feature>
<evidence type="ECO:0000313" key="5">
    <source>
        <dbReference type="Proteomes" id="UP000022611"/>
    </source>
</evidence>
<dbReference type="SUPFAM" id="SSF52499">
    <property type="entry name" value="Isochorismatase-like hydrolases"/>
    <property type="match status" value="1"/>
</dbReference>
<proteinExistence type="predicted"/>
<dbReference type="PATRIC" id="fig|1042209.11.peg.3735"/>
<dbReference type="eggNOG" id="COG1335">
    <property type="taxonomic scope" value="Bacteria"/>
</dbReference>
<evidence type="ECO:0000256" key="1">
    <source>
        <dbReference type="ARBA" id="ARBA00022801"/>
    </source>
</evidence>
<name>A0A010SK53_PSEFL</name>
<dbReference type="InterPro" id="IPR000868">
    <property type="entry name" value="Isochorismatase-like_dom"/>
</dbReference>
<dbReference type="PANTHER" id="PTHR43540">
    <property type="entry name" value="PEROXYUREIDOACRYLATE/UREIDOACRYLATE AMIDOHYDROLASE-RELATED"/>
    <property type="match status" value="1"/>
</dbReference>
<evidence type="ECO:0000259" key="3">
    <source>
        <dbReference type="Pfam" id="PF00857"/>
    </source>
</evidence>
<sequence>MNNKNALLIIDMQQEDGFVLENFDTVVTNTAELIETARRQRVPVIYTRHINQADGGDMPRGEPRATDGGPSSYRAGTRQVEIIEHLAPQSDDQVLDKGRYSAFHSTDLDARLKTLGVDTLIVSGVLTDVCVLSSVFDAFARGYHIRLVSDACTTTTLAGHYSALLIMANWVYSLEILTCAQCRRALEKRDYVSLIPEYPDLFAHQPHELESTIARLQTHLTGTQE</sequence>
<dbReference type="HOGENOM" id="CLU_068979_8_4_6"/>
<organism evidence="4 5">
    <name type="scientific">Pseudomonas fluorescens HK44</name>
    <dbReference type="NCBI Taxonomy" id="1042209"/>
    <lineage>
        <taxon>Bacteria</taxon>
        <taxon>Pseudomonadati</taxon>
        <taxon>Pseudomonadota</taxon>
        <taxon>Gammaproteobacteria</taxon>
        <taxon>Pseudomonadales</taxon>
        <taxon>Pseudomonadaceae</taxon>
        <taxon>Pseudomonas</taxon>
    </lineage>
</organism>
<dbReference type="Proteomes" id="UP000022611">
    <property type="component" value="Unassembled WGS sequence"/>
</dbReference>
<dbReference type="InterPro" id="IPR036380">
    <property type="entry name" value="Isochorismatase-like_sf"/>
</dbReference>
<feature type="region of interest" description="Disordered" evidence="2">
    <location>
        <begin position="51"/>
        <end position="73"/>
    </location>
</feature>
<accession>A0A010SK53</accession>
<reference evidence="4 5" key="1">
    <citation type="journal article" date="2011" name="J. Bacteriol.">
        <title>Draft genome sequence of the polycyclic aromatic hydrocarbon-degrading, genetically engineered bioluminescent bioreporter Pseudomonas fluorescens HK44.</title>
        <authorList>
            <person name="Chauhan A."/>
            <person name="Layton A.C."/>
            <person name="Williams D.E."/>
            <person name="Smartt A.E."/>
            <person name="Ripp S."/>
            <person name="Karpinets T.V."/>
            <person name="Brown S.D."/>
            <person name="Sayler G.S."/>
        </authorList>
    </citation>
    <scope>NUCLEOTIDE SEQUENCE [LARGE SCALE GENOMIC DNA]</scope>
    <source>
        <strain evidence="4 5">HK44</strain>
    </source>
</reference>
<evidence type="ECO:0000256" key="2">
    <source>
        <dbReference type="SAM" id="MobiDB-lite"/>
    </source>
</evidence>
<dbReference type="InterPro" id="IPR050272">
    <property type="entry name" value="Isochorismatase-like_hydrls"/>
</dbReference>
<evidence type="ECO:0000313" key="4">
    <source>
        <dbReference type="EMBL" id="EXF93385.1"/>
    </source>
</evidence>
<keyword evidence="1 4" id="KW-0378">Hydrolase</keyword>
<comment type="caution">
    <text evidence="4">The sequence shown here is derived from an EMBL/GenBank/DDBJ whole genome shotgun (WGS) entry which is preliminary data.</text>
</comment>
<dbReference type="Gene3D" id="3.40.50.850">
    <property type="entry name" value="Isochorismatase-like"/>
    <property type="match status" value="1"/>
</dbReference>
<dbReference type="CDD" id="cd00431">
    <property type="entry name" value="cysteine_hydrolases"/>
    <property type="match status" value="1"/>
</dbReference>
<dbReference type="AlphaFoldDB" id="A0A010SK53"/>
<dbReference type="OrthoDB" id="9807387at2"/>
<dbReference type="RefSeq" id="WP_019690366.1">
    <property type="nucleotide sequence ID" value="NZ_AFOY02000015.1"/>
</dbReference>
<dbReference type="EMBL" id="AFOY02000015">
    <property type="protein sequence ID" value="EXF93385.1"/>
    <property type="molecule type" value="Genomic_DNA"/>
</dbReference>
<protein>
    <submittedName>
        <fullName evidence="4">Isochorismatase hydrolase</fullName>
    </submittedName>
</protein>
<dbReference type="GO" id="GO:0016787">
    <property type="term" value="F:hydrolase activity"/>
    <property type="evidence" value="ECO:0007669"/>
    <property type="project" value="UniProtKB-KW"/>
</dbReference>